<evidence type="ECO:0000259" key="3">
    <source>
        <dbReference type="Pfam" id="PF01055"/>
    </source>
</evidence>
<dbReference type="RefSeq" id="WP_046328465.1">
    <property type="nucleotide sequence ID" value="NZ_CP011280.1"/>
</dbReference>
<comment type="similarity">
    <text evidence="1 2">Belongs to the glycosyl hydrolase 31 family.</text>
</comment>
<protein>
    <recommendedName>
        <fullName evidence="7">Alpha-xylosidase</fullName>
    </recommendedName>
</protein>
<dbReference type="PATRIC" id="fig|1069640.6.peg.417"/>
<sequence length="794" mass="93801">MYIEKYNDFNPLANPKSIIIGKGYRITLLTSKLVRLEYSKNNIFEDARTKMVINRNFPEVLYEIYEDENSLKIITKDITLRYNKREFSPYGLSIELNGKTKHPYKEIWHFNDKLSNLGGTRRTLDFIDGEVELDDGILSEYGISVIDDSNSPILLENGWYEDRNSNEIDLYVFAYKRNYKEALKDFFLLTGPQPKLPRYALGNWWSRYYPYNENSYKDLLEKFENEKLPFSVAVLDMDWHLVDIPEKYGSIWTGYTWNHELFPDPKRFIDYIKEKGYKITLNVHPSAGIRPFEIMYRDFAKAMNIDPNKDLYIDFDHKSKTFFENTFKYLYKPNEDIGVDFWWIDWQQSPTKIDENKDPLWVLNHYHYNDNKKNNNIGLTFSRYAGPGSHRYPVGFSGDTVISWESLDFQPYFTSTASNIGYGWWSHDIGGHRHGYRSDELTLRWIQFGVFSPINRLHSSNSEFIEKEPWNFKEPYKTIIVEYLRLRHELIPYTYTMNVIANTENIPLIRPMYYEYPENKESYKVKNQYYFGSELLICPITKKINEESEMAEFKAWLPKGNWYDLQIGLKYSGNRNITINRGIENLGIFFKEGSIIPLAKLKERINNIDNPENLRIIIGSGDDGEFNLIEDNKDNLSNVESVTTNFKYLENDSKILIHKAEGNINVIPRYRSFEFNIYGKKIKKVMIKIKDSIREIGTEYNFKKNITSFIIREIPINENVEITFEYDEAVFDSKTQKLDIIKKFLKKSQMSNVDKDEIYKILVANKDYKTTISEILNYDTSLAIKNVLLEIILA</sequence>
<dbReference type="InterPro" id="IPR000322">
    <property type="entry name" value="Glyco_hydro_31_TIM"/>
</dbReference>
<keyword evidence="2" id="KW-0378">Hydrolase</keyword>
<dbReference type="GO" id="GO:0090599">
    <property type="term" value="F:alpha-glucosidase activity"/>
    <property type="evidence" value="ECO:0007669"/>
    <property type="project" value="TreeGrafter"/>
</dbReference>
<dbReference type="SUPFAM" id="SSF51011">
    <property type="entry name" value="Glycosyl hydrolase domain"/>
    <property type="match status" value="1"/>
</dbReference>
<reference evidence="5 6" key="1">
    <citation type="journal article" date="2012" name="BMC Genomics">
        <title>Genomic sequence analysis and characterization of Sneathia amnii sp. nov.</title>
        <authorList>
            <consortium name="Vaginal Microbiome Consortium (additional members)"/>
            <person name="Harwich M.D.Jr."/>
            <person name="Serrano M.G."/>
            <person name="Fettweis J.M."/>
            <person name="Alves J.M."/>
            <person name="Reimers M.A."/>
            <person name="Buck G.A."/>
            <person name="Jefferson K.K."/>
        </authorList>
    </citation>
    <scope>NUCLEOTIDE SEQUENCE [LARGE SCALE GENOMIC DNA]</scope>
    <source>
        <strain evidence="5 6">SN35</strain>
    </source>
</reference>
<organism evidence="5 6">
    <name type="scientific">Sneathia vaginalis</name>
    <dbReference type="NCBI Taxonomy" id="187101"/>
    <lineage>
        <taxon>Bacteria</taxon>
        <taxon>Fusobacteriati</taxon>
        <taxon>Fusobacteriota</taxon>
        <taxon>Fusobacteriia</taxon>
        <taxon>Fusobacteriales</taxon>
        <taxon>Leptotrichiaceae</taxon>
        <taxon>Sneathia</taxon>
    </lineage>
</organism>
<evidence type="ECO:0000259" key="4">
    <source>
        <dbReference type="Pfam" id="PF21365"/>
    </source>
</evidence>
<dbReference type="InterPro" id="IPR013780">
    <property type="entry name" value="Glyco_hydro_b"/>
</dbReference>
<keyword evidence="6" id="KW-1185">Reference proteome</keyword>
<keyword evidence="2" id="KW-0326">Glycosidase</keyword>
<dbReference type="EMBL" id="CP011280">
    <property type="protein sequence ID" value="AKC95359.1"/>
    <property type="molecule type" value="Genomic_DNA"/>
</dbReference>
<feature type="domain" description="Glycoside hydrolase family 31 TIM barrel" evidence="3">
    <location>
        <begin position="194"/>
        <end position="497"/>
    </location>
</feature>
<dbReference type="GO" id="GO:0006491">
    <property type="term" value="P:N-glycan processing"/>
    <property type="evidence" value="ECO:0007669"/>
    <property type="project" value="TreeGrafter"/>
</dbReference>
<dbReference type="Proteomes" id="UP000033103">
    <property type="component" value="Chromosome"/>
</dbReference>
<dbReference type="SUPFAM" id="SSF51445">
    <property type="entry name" value="(Trans)glycosidases"/>
    <property type="match status" value="1"/>
</dbReference>
<dbReference type="Gene3D" id="3.20.20.80">
    <property type="entry name" value="Glycosidases"/>
    <property type="match status" value="1"/>
</dbReference>
<dbReference type="PANTHER" id="PTHR22762:SF89">
    <property type="entry name" value="ALPHA-XYLOSIDASE"/>
    <property type="match status" value="1"/>
</dbReference>
<dbReference type="PANTHER" id="PTHR22762">
    <property type="entry name" value="ALPHA-GLUCOSIDASE"/>
    <property type="match status" value="1"/>
</dbReference>
<proteinExistence type="inferred from homology"/>
<dbReference type="OrthoDB" id="176168at2"/>
<dbReference type="InterPro" id="IPR048395">
    <property type="entry name" value="Glyco_hydro_31_C"/>
</dbReference>
<dbReference type="Pfam" id="PF21365">
    <property type="entry name" value="Glyco_hydro_31_3rd"/>
    <property type="match status" value="1"/>
</dbReference>
<dbReference type="InterPro" id="IPR017853">
    <property type="entry name" value="GH"/>
</dbReference>
<gene>
    <name evidence="5" type="ORF">VC03_02185</name>
</gene>
<accession>A0A0E3UTP7</accession>
<dbReference type="KEGG" id="sns:VC03_02185"/>
<dbReference type="Pfam" id="PF01055">
    <property type="entry name" value="Glyco_hydro_31_2nd"/>
    <property type="match status" value="1"/>
</dbReference>
<dbReference type="CDD" id="cd06595">
    <property type="entry name" value="GH31_u1"/>
    <property type="match status" value="1"/>
</dbReference>
<dbReference type="STRING" id="187101.VC03_02185"/>
<evidence type="ECO:0000313" key="5">
    <source>
        <dbReference type="EMBL" id="AKC95359.1"/>
    </source>
</evidence>
<evidence type="ECO:0000256" key="2">
    <source>
        <dbReference type="RuleBase" id="RU361185"/>
    </source>
</evidence>
<evidence type="ECO:0000256" key="1">
    <source>
        <dbReference type="ARBA" id="ARBA00007806"/>
    </source>
</evidence>
<name>A0A0E3UTP7_9FUSO</name>
<feature type="domain" description="Glycosyl hydrolase family 31 C-terminal" evidence="4">
    <location>
        <begin position="506"/>
        <end position="596"/>
    </location>
</feature>
<evidence type="ECO:0008006" key="7">
    <source>
        <dbReference type="Google" id="ProtNLM"/>
    </source>
</evidence>
<dbReference type="GO" id="GO:0005975">
    <property type="term" value="P:carbohydrate metabolic process"/>
    <property type="evidence" value="ECO:0007669"/>
    <property type="project" value="InterPro"/>
</dbReference>
<evidence type="ECO:0000313" key="6">
    <source>
        <dbReference type="Proteomes" id="UP000033103"/>
    </source>
</evidence>
<dbReference type="HOGENOM" id="CLU_005043_1_0_0"/>
<dbReference type="AlphaFoldDB" id="A0A0E3UTP7"/>
<dbReference type="Gene3D" id="2.60.40.1180">
    <property type="entry name" value="Golgi alpha-mannosidase II"/>
    <property type="match status" value="2"/>
</dbReference>